<name>A0A420HLJ7_9PEZI</name>
<dbReference type="EMBL" id="MCBR01018391">
    <property type="protein sequence ID" value="RKF58290.1"/>
    <property type="molecule type" value="Genomic_DNA"/>
</dbReference>
<keyword evidence="1" id="KW-0732">Signal</keyword>
<comment type="caution">
    <text evidence="2">The sequence shown here is derived from an EMBL/GenBank/DDBJ whole genome shotgun (WGS) entry which is preliminary data.</text>
</comment>
<dbReference type="Proteomes" id="UP000285405">
    <property type="component" value="Unassembled WGS sequence"/>
</dbReference>
<gene>
    <name evidence="2" type="ORF">GcC1_183039</name>
</gene>
<dbReference type="AlphaFoldDB" id="A0A420HLJ7"/>
<sequence length="64" mass="7120">MSSLVWVIILLSFLLDKSSSQMLQGERVGCKRPAADMEGPTNCPPPFPKTYSKRHSGLCVLLRE</sequence>
<organism evidence="2 3">
    <name type="scientific">Golovinomyces cichoracearum</name>
    <dbReference type="NCBI Taxonomy" id="62708"/>
    <lineage>
        <taxon>Eukaryota</taxon>
        <taxon>Fungi</taxon>
        <taxon>Dikarya</taxon>
        <taxon>Ascomycota</taxon>
        <taxon>Pezizomycotina</taxon>
        <taxon>Leotiomycetes</taxon>
        <taxon>Erysiphales</taxon>
        <taxon>Erysiphaceae</taxon>
        <taxon>Golovinomyces</taxon>
    </lineage>
</organism>
<evidence type="ECO:0000313" key="2">
    <source>
        <dbReference type="EMBL" id="RKF58290.1"/>
    </source>
</evidence>
<accession>A0A420HLJ7</accession>
<protein>
    <recommendedName>
        <fullName evidence="4">Secreted effector protein</fullName>
    </recommendedName>
</protein>
<feature type="chain" id="PRO_5019503768" description="Secreted effector protein" evidence="1">
    <location>
        <begin position="21"/>
        <end position="64"/>
    </location>
</feature>
<feature type="signal peptide" evidence="1">
    <location>
        <begin position="1"/>
        <end position="20"/>
    </location>
</feature>
<reference evidence="2 3" key="1">
    <citation type="journal article" date="2018" name="BMC Genomics">
        <title>Comparative genome analyses reveal sequence features reflecting distinct modes of host-adaptation between dicot and monocot powdery mildew.</title>
        <authorList>
            <person name="Wu Y."/>
            <person name="Ma X."/>
            <person name="Pan Z."/>
            <person name="Kale S.D."/>
            <person name="Song Y."/>
            <person name="King H."/>
            <person name="Zhang Q."/>
            <person name="Presley C."/>
            <person name="Deng X."/>
            <person name="Wei C.I."/>
            <person name="Xiao S."/>
        </authorList>
    </citation>
    <scope>NUCLEOTIDE SEQUENCE [LARGE SCALE GENOMIC DNA]</scope>
    <source>
        <strain evidence="2">UCSC1</strain>
    </source>
</reference>
<evidence type="ECO:0008006" key="4">
    <source>
        <dbReference type="Google" id="ProtNLM"/>
    </source>
</evidence>
<proteinExistence type="predicted"/>
<evidence type="ECO:0000256" key="1">
    <source>
        <dbReference type="SAM" id="SignalP"/>
    </source>
</evidence>
<evidence type="ECO:0000313" key="3">
    <source>
        <dbReference type="Proteomes" id="UP000285405"/>
    </source>
</evidence>